<dbReference type="EMBL" id="LCHU01000010">
    <property type="protein sequence ID" value="KKT41271.1"/>
    <property type="molecule type" value="Genomic_DNA"/>
</dbReference>
<reference evidence="2 3" key="1">
    <citation type="journal article" date="2015" name="Nature">
        <title>rRNA introns, odd ribosomes, and small enigmatic genomes across a large radiation of phyla.</title>
        <authorList>
            <person name="Brown C.T."/>
            <person name="Hug L.A."/>
            <person name="Thomas B.C."/>
            <person name="Sharon I."/>
            <person name="Castelle C.J."/>
            <person name="Singh A."/>
            <person name="Wilkins M.J."/>
            <person name="Williams K.H."/>
            <person name="Banfield J.F."/>
        </authorList>
    </citation>
    <scope>NUCLEOTIDE SEQUENCE [LARGE SCALE GENOMIC DNA]</scope>
</reference>
<name>A0A0G1H1M6_9BACT</name>
<dbReference type="SUPFAM" id="SSF52833">
    <property type="entry name" value="Thioredoxin-like"/>
    <property type="match status" value="1"/>
</dbReference>
<dbReference type="Pfam" id="PF13192">
    <property type="entry name" value="Thioredoxin_3"/>
    <property type="match status" value="1"/>
</dbReference>
<accession>A0A0G1H1M6</accession>
<feature type="domain" description="Thioredoxin-like fold" evidence="1">
    <location>
        <begin position="10"/>
        <end position="80"/>
    </location>
</feature>
<dbReference type="Proteomes" id="UP000034736">
    <property type="component" value="Unassembled WGS sequence"/>
</dbReference>
<evidence type="ECO:0000313" key="3">
    <source>
        <dbReference type="Proteomes" id="UP000034736"/>
    </source>
</evidence>
<organism evidence="2 3">
    <name type="scientific">Candidatus Giovannonibacteria bacterium GW2011_GWA2_44_13b</name>
    <dbReference type="NCBI Taxonomy" id="1618647"/>
    <lineage>
        <taxon>Bacteria</taxon>
        <taxon>Candidatus Giovannoniibacteriota</taxon>
    </lineage>
</organism>
<comment type="caution">
    <text evidence="2">The sequence shown here is derived from an EMBL/GenBank/DDBJ whole genome shotgun (WGS) entry which is preliminary data.</text>
</comment>
<evidence type="ECO:0000259" key="1">
    <source>
        <dbReference type="Pfam" id="PF13192"/>
    </source>
</evidence>
<evidence type="ECO:0000313" key="2">
    <source>
        <dbReference type="EMBL" id="KKT41271.1"/>
    </source>
</evidence>
<dbReference type="InterPro" id="IPR036249">
    <property type="entry name" value="Thioredoxin-like_sf"/>
</dbReference>
<sequence>MASLQSLSVPGCVECKKFDDWWSKNSPLFPGVKYEKIVMGEDPRWQELVLKYQIMSSPGILVDGELFSSGGVNTAKLTEKLSAIGGSALGGKELGG</sequence>
<dbReference type="STRING" id="1618647.UW30_C0010G0027"/>
<gene>
    <name evidence="2" type="ORF">UW30_C0010G0027</name>
</gene>
<dbReference type="Gene3D" id="3.40.30.10">
    <property type="entry name" value="Glutaredoxin"/>
    <property type="match status" value="1"/>
</dbReference>
<dbReference type="InterPro" id="IPR012336">
    <property type="entry name" value="Thioredoxin-like_fold"/>
</dbReference>
<dbReference type="AlphaFoldDB" id="A0A0G1H1M6"/>
<proteinExistence type="predicted"/>
<protein>
    <recommendedName>
        <fullName evidence="1">Thioredoxin-like fold domain-containing protein</fullName>
    </recommendedName>
</protein>